<dbReference type="HAMAP" id="MF_00061">
    <property type="entry name" value="IspE"/>
    <property type="match status" value="1"/>
</dbReference>
<feature type="active site" evidence="10">
    <location>
        <position position="144"/>
    </location>
</feature>
<evidence type="ECO:0000256" key="6">
    <source>
        <dbReference type="ARBA" id="ARBA00022777"/>
    </source>
</evidence>
<comment type="function">
    <text evidence="10">Catalyzes the phosphorylation of the position 2 hydroxy group of 4-diphosphocytidyl-2C-methyl-D-erythritol.</text>
</comment>
<evidence type="ECO:0000256" key="9">
    <source>
        <dbReference type="ARBA" id="ARBA00032554"/>
    </source>
</evidence>
<dbReference type="UniPathway" id="UPA00056">
    <property type="reaction ID" value="UER00094"/>
</dbReference>
<dbReference type="GO" id="GO:0019288">
    <property type="term" value="P:isopentenyl diphosphate biosynthetic process, methylerythritol 4-phosphate pathway"/>
    <property type="evidence" value="ECO:0007669"/>
    <property type="project" value="UniProtKB-UniRule"/>
</dbReference>
<dbReference type="Gene3D" id="3.30.70.890">
    <property type="entry name" value="GHMP kinase, C-terminal domain"/>
    <property type="match status" value="1"/>
</dbReference>
<keyword evidence="5 10" id="KW-0547">Nucleotide-binding</keyword>
<protein>
    <recommendedName>
        <fullName evidence="3 10">4-diphosphocytidyl-2-C-methyl-D-erythritol kinase</fullName>
        <shortName evidence="10">CMK</shortName>
        <ecNumber evidence="2 10">2.7.1.148</ecNumber>
    </recommendedName>
    <alternativeName>
        <fullName evidence="9 10">4-(cytidine-5'-diphospho)-2-C-methyl-D-erythritol kinase</fullName>
    </alternativeName>
</protein>
<dbReference type="PANTHER" id="PTHR43527:SF2">
    <property type="entry name" value="4-DIPHOSPHOCYTIDYL-2-C-METHYL-D-ERYTHRITOL KINASE, CHLOROPLASTIC"/>
    <property type="match status" value="1"/>
</dbReference>
<dbReference type="Pfam" id="PF00288">
    <property type="entry name" value="GHMP_kinases_N"/>
    <property type="match status" value="1"/>
</dbReference>
<dbReference type="PANTHER" id="PTHR43527">
    <property type="entry name" value="4-DIPHOSPHOCYTIDYL-2-C-METHYL-D-ERYTHRITOL KINASE, CHLOROPLASTIC"/>
    <property type="match status" value="1"/>
</dbReference>
<comment type="pathway">
    <text evidence="10">Isoprenoid biosynthesis; isopentenyl diphosphate biosynthesis via DXP pathway; isopentenyl diphosphate from 1-deoxy-D-xylulose 5-phosphate: step 3/6.</text>
</comment>
<dbReference type="InterPro" id="IPR036554">
    <property type="entry name" value="GHMP_kinase_C_sf"/>
</dbReference>
<dbReference type="InterPro" id="IPR004424">
    <property type="entry name" value="IspE"/>
</dbReference>
<comment type="subunit">
    <text evidence="10">Homodimer.</text>
</comment>
<comment type="catalytic activity">
    <reaction evidence="10">
        <text>4-CDP-2-C-methyl-D-erythritol + ATP = 4-CDP-2-C-methyl-D-erythritol 2-phosphate + ADP + H(+)</text>
        <dbReference type="Rhea" id="RHEA:18437"/>
        <dbReference type="ChEBI" id="CHEBI:15378"/>
        <dbReference type="ChEBI" id="CHEBI:30616"/>
        <dbReference type="ChEBI" id="CHEBI:57823"/>
        <dbReference type="ChEBI" id="CHEBI:57919"/>
        <dbReference type="ChEBI" id="CHEBI:456216"/>
        <dbReference type="EC" id="2.7.1.148"/>
    </reaction>
</comment>
<dbReference type="InterPro" id="IPR014721">
    <property type="entry name" value="Ribsml_uS5_D2-typ_fold_subgr"/>
</dbReference>
<evidence type="ECO:0000313" key="13">
    <source>
        <dbReference type="EMBL" id="AFA41251.1"/>
    </source>
</evidence>
<evidence type="ECO:0000256" key="8">
    <source>
        <dbReference type="ARBA" id="ARBA00023229"/>
    </source>
</evidence>
<dbReference type="SUPFAM" id="SSF54211">
    <property type="entry name" value="Ribosomal protein S5 domain 2-like"/>
    <property type="match status" value="1"/>
</dbReference>
<evidence type="ECO:0000256" key="5">
    <source>
        <dbReference type="ARBA" id="ARBA00022741"/>
    </source>
</evidence>
<keyword evidence="14" id="KW-1185">Reference proteome</keyword>
<dbReference type="AlphaFoldDB" id="H6Q4W8"/>
<dbReference type="GO" id="GO:0016114">
    <property type="term" value="P:terpenoid biosynthetic process"/>
    <property type="evidence" value="ECO:0007669"/>
    <property type="project" value="UniProtKB-UniRule"/>
</dbReference>
<dbReference type="GO" id="GO:0050515">
    <property type="term" value="F:4-(cytidine 5'-diphospho)-2-C-methyl-D-erythritol kinase activity"/>
    <property type="evidence" value="ECO:0007669"/>
    <property type="project" value="UniProtKB-UniRule"/>
</dbReference>
<comment type="similarity">
    <text evidence="1 10">Belongs to the GHMP kinase family. IspE subfamily.</text>
</comment>
<dbReference type="STRING" id="1142511.WIGMOR_0419"/>
<dbReference type="HOGENOM" id="CLU_053057_3_0_6"/>
<dbReference type="InterPro" id="IPR006204">
    <property type="entry name" value="GHMP_kinase_N_dom"/>
</dbReference>
<accession>H6Q4W8</accession>
<evidence type="ECO:0000259" key="11">
    <source>
        <dbReference type="Pfam" id="PF00288"/>
    </source>
</evidence>
<sequence>MDILKKYNWPSPAKINLFLSVVGRRSDGYHYIQTLFRFLEYSDILIINSTLNKKITLINTIQGIHRQNNLILKAAKLLQNFMKRKKNQKIFGADIYVKKKIPLGSGLGGGSSNAATTLIALNFHWRCQLSLKTLANLGLQIGADVPVFIYGKSAFAEGIGEKLSSVNLPLKWYIIIIPPIKISTQSVFNKFSEKNFTVVKTFNQYLQKPFVNDFEAIVKKNFCTINKLIENCSKYAKFRLTGTGGCIFAEFSSEKKARIILQKLPKYIRAFISKGSNISILHRIIKIRSHSYDYFLK</sequence>
<dbReference type="NCBIfam" id="TIGR00154">
    <property type="entry name" value="ispE"/>
    <property type="match status" value="1"/>
</dbReference>
<reference evidence="13 14" key="1">
    <citation type="journal article" date="2012" name="MBio">
        <title>Insight into the transmission biology and species-specific functional capabilities of tsetse (Diptera: glossinidae) obligate symbiont wigglesworthia.</title>
        <authorList>
            <person name="Rio R.V."/>
            <person name="Symula R.E."/>
            <person name="Wang J."/>
            <person name="Lohs C."/>
            <person name="Wu Y.N."/>
            <person name="Snyder A.K."/>
            <person name="Bjornson R.D."/>
            <person name="Oshima K."/>
            <person name="Biehl B.S."/>
            <person name="Perna N.T."/>
            <person name="Hattori M."/>
            <person name="Aksoy S."/>
        </authorList>
    </citation>
    <scope>NUCLEOTIDE SEQUENCE [LARGE SCALE GENOMIC DNA]</scope>
    <source>
        <strain evidence="13">WGM</strain>
    </source>
</reference>
<name>H6Q4W8_WIGGL</name>
<feature type="active site" evidence="10">
    <location>
        <position position="14"/>
    </location>
</feature>
<dbReference type="Pfam" id="PF08544">
    <property type="entry name" value="GHMP_kinases_C"/>
    <property type="match status" value="1"/>
</dbReference>
<organism evidence="13 14">
    <name type="scientific">Wigglesworthia glossinidia endosymbiont of Glossina morsitans morsitans</name>
    <name type="common">Yale colony</name>
    <dbReference type="NCBI Taxonomy" id="1142511"/>
    <lineage>
        <taxon>Bacteria</taxon>
        <taxon>Pseudomonadati</taxon>
        <taxon>Pseudomonadota</taxon>
        <taxon>Gammaproteobacteria</taxon>
        <taxon>Enterobacterales</taxon>
        <taxon>Erwiniaceae</taxon>
        <taxon>Wigglesworthia</taxon>
    </lineage>
</organism>
<keyword evidence="6 10" id="KW-0418">Kinase</keyword>
<evidence type="ECO:0000256" key="4">
    <source>
        <dbReference type="ARBA" id="ARBA00022679"/>
    </source>
</evidence>
<evidence type="ECO:0000256" key="10">
    <source>
        <dbReference type="HAMAP-Rule" id="MF_00061"/>
    </source>
</evidence>
<dbReference type="GO" id="GO:0005524">
    <property type="term" value="F:ATP binding"/>
    <property type="evidence" value="ECO:0007669"/>
    <property type="project" value="UniProtKB-UniRule"/>
</dbReference>
<evidence type="ECO:0000256" key="7">
    <source>
        <dbReference type="ARBA" id="ARBA00022840"/>
    </source>
</evidence>
<feature type="domain" description="GHMP kinase N-terminal" evidence="11">
    <location>
        <begin position="69"/>
        <end position="152"/>
    </location>
</feature>
<keyword evidence="4 10" id="KW-0808">Transferase</keyword>
<dbReference type="SUPFAM" id="SSF55060">
    <property type="entry name" value="GHMP Kinase, C-terminal domain"/>
    <property type="match status" value="1"/>
</dbReference>
<feature type="domain" description="GHMP kinase C-terminal" evidence="12">
    <location>
        <begin position="218"/>
        <end position="267"/>
    </location>
</feature>
<evidence type="ECO:0000256" key="1">
    <source>
        <dbReference type="ARBA" id="ARBA00009684"/>
    </source>
</evidence>
<dbReference type="Gene3D" id="3.30.230.10">
    <property type="match status" value="1"/>
</dbReference>
<evidence type="ECO:0000256" key="3">
    <source>
        <dbReference type="ARBA" id="ARBA00017473"/>
    </source>
</evidence>
<dbReference type="InterPro" id="IPR020568">
    <property type="entry name" value="Ribosomal_Su5_D2-typ_SF"/>
</dbReference>
<dbReference type="KEGG" id="wgl:WIGMOR_0419"/>
<dbReference type="InterPro" id="IPR013750">
    <property type="entry name" value="GHMP_kinase_C_dom"/>
</dbReference>
<dbReference type="Proteomes" id="UP000009061">
    <property type="component" value="Chromosome"/>
</dbReference>
<evidence type="ECO:0000313" key="14">
    <source>
        <dbReference type="Proteomes" id="UP000009061"/>
    </source>
</evidence>
<gene>
    <name evidence="10 13" type="primary">ispE</name>
    <name evidence="13" type="synonym">ipk</name>
    <name evidence="13" type="synonym">ychB</name>
    <name evidence="13" type="ORF">WIGMOR_0419</name>
</gene>
<evidence type="ECO:0000259" key="12">
    <source>
        <dbReference type="Pfam" id="PF08544"/>
    </source>
</evidence>
<dbReference type="RefSeq" id="WP_014354190.1">
    <property type="nucleotide sequence ID" value="NC_016893.1"/>
</dbReference>
<evidence type="ECO:0000256" key="2">
    <source>
        <dbReference type="ARBA" id="ARBA00012052"/>
    </source>
</evidence>
<feature type="binding site" evidence="10">
    <location>
        <begin position="102"/>
        <end position="112"/>
    </location>
    <ligand>
        <name>ATP</name>
        <dbReference type="ChEBI" id="CHEBI:30616"/>
    </ligand>
</feature>
<dbReference type="EC" id="2.7.1.148" evidence="2 10"/>
<proteinExistence type="inferred from homology"/>
<dbReference type="EMBL" id="CP003315">
    <property type="protein sequence ID" value="AFA41251.1"/>
    <property type="molecule type" value="Genomic_DNA"/>
</dbReference>
<dbReference type="eggNOG" id="COG1947">
    <property type="taxonomic scope" value="Bacteria"/>
</dbReference>
<keyword evidence="8 10" id="KW-0414">Isoprene biosynthesis</keyword>
<keyword evidence="7 10" id="KW-0067">ATP-binding</keyword>
<dbReference type="PIRSF" id="PIRSF010376">
    <property type="entry name" value="IspE"/>
    <property type="match status" value="1"/>
</dbReference>